<sequence length="117" mass="13119">MRSTQKSRGSSGTRVPRLGGPQSWMHKTRRNHTFPRHRSSSLFTPFHWSSVSISLTYIHSSSPVQSKTMHALAYCLCHTSIAGIHGTAREGPRRMRDCRSRDNHFAGQANGGTSIRE</sequence>
<feature type="compositionally biased region" description="Polar residues" evidence="1">
    <location>
        <begin position="1"/>
        <end position="13"/>
    </location>
</feature>
<evidence type="ECO:0000313" key="3">
    <source>
        <dbReference type="Proteomes" id="UP000800040"/>
    </source>
</evidence>
<accession>A0A6A5KNE7</accession>
<gene>
    <name evidence="2" type="ORF">BDW02DRAFT_175184</name>
</gene>
<feature type="compositionally biased region" description="Basic and acidic residues" evidence="1">
    <location>
        <begin position="87"/>
        <end position="104"/>
    </location>
</feature>
<feature type="region of interest" description="Disordered" evidence="1">
    <location>
        <begin position="87"/>
        <end position="117"/>
    </location>
</feature>
<protein>
    <submittedName>
        <fullName evidence="2">Uncharacterized protein</fullName>
    </submittedName>
</protein>
<organism evidence="2 3">
    <name type="scientific">Decorospora gaudefroyi</name>
    <dbReference type="NCBI Taxonomy" id="184978"/>
    <lineage>
        <taxon>Eukaryota</taxon>
        <taxon>Fungi</taxon>
        <taxon>Dikarya</taxon>
        <taxon>Ascomycota</taxon>
        <taxon>Pezizomycotina</taxon>
        <taxon>Dothideomycetes</taxon>
        <taxon>Pleosporomycetidae</taxon>
        <taxon>Pleosporales</taxon>
        <taxon>Pleosporineae</taxon>
        <taxon>Pleosporaceae</taxon>
        <taxon>Decorospora</taxon>
    </lineage>
</organism>
<feature type="region of interest" description="Disordered" evidence="1">
    <location>
        <begin position="1"/>
        <end position="40"/>
    </location>
</feature>
<reference evidence="2" key="1">
    <citation type="submission" date="2020-01" db="EMBL/GenBank/DDBJ databases">
        <authorList>
            <consortium name="DOE Joint Genome Institute"/>
            <person name="Haridas S."/>
            <person name="Albert R."/>
            <person name="Binder M."/>
            <person name="Bloem J."/>
            <person name="Labutti K."/>
            <person name="Salamov A."/>
            <person name="Andreopoulos B."/>
            <person name="Baker S.E."/>
            <person name="Barry K."/>
            <person name="Bills G."/>
            <person name="Bluhm B.H."/>
            <person name="Cannon C."/>
            <person name="Castanera R."/>
            <person name="Culley D.E."/>
            <person name="Daum C."/>
            <person name="Ezra D."/>
            <person name="Gonzalez J.B."/>
            <person name="Henrissat B."/>
            <person name="Kuo A."/>
            <person name="Liang C."/>
            <person name="Lipzen A."/>
            <person name="Lutzoni F."/>
            <person name="Magnuson J."/>
            <person name="Mondo S."/>
            <person name="Nolan M."/>
            <person name="Ohm R."/>
            <person name="Pangilinan J."/>
            <person name="Park H.-J."/>
            <person name="Ramirez L."/>
            <person name="Alfaro M."/>
            <person name="Sun H."/>
            <person name="Tritt A."/>
            <person name="Yoshinaga Y."/>
            <person name="Zwiers L.-H."/>
            <person name="Turgeon B.G."/>
            <person name="Goodwin S.B."/>
            <person name="Spatafora J.W."/>
            <person name="Crous P.W."/>
            <person name="Grigoriev I.V."/>
        </authorList>
    </citation>
    <scope>NUCLEOTIDE SEQUENCE</scope>
    <source>
        <strain evidence="2">P77</strain>
    </source>
</reference>
<evidence type="ECO:0000313" key="2">
    <source>
        <dbReference type="EMBL" id="KAF1837269.1"/>
    </source>
</evidence>
<dbReference type="EMBL" id="ML975264">
    <property type="protein sequence ID" value="KAF1837269.1"/>
    <property type="molecule type" value="Genomic_DNA"/>
</dbReference>
<name>A0A6A5KNE7_9PLEO</name>
<evidence type="ECO:0000256" key="1">
    <source>
        <dbReference type="SAM" id="MobiDB-lite"/>
    </source>
</evidence>
<dbReference type="Proteomes" id="UP000800040">
    <property type="component" value="Unassembled WGS sequence"/>
</dbReference>
<feature type="compositionally biased region" description="Basic residues" evidence="1">
    <location>
        <begin position="26"/>
        <end position="39"/>
    </location>
</feature>
<keyword evidence="3" id="KW-1185">Reference proteome</keyword>
<dbReference type="AlphaFoldDB" id="A0A6A5KNE7"/>
<proteinExistence type="predicted"/>